<dbReference type="PRINTS" id="PR00973">
    <property type="entry name" value="RIBOSOMALS17"/>
</dbReference>
<dbReference type="NCBIfam" id="TIGR03635">
    <property type="entry name" value="uS17_bact"/>
    <property type="match status" value="1"/>
</dbReference>
<dbReference type="Proteomes" id="UP000030428">
    <property type="component" value="Unassembled WGS sequence"/>
</dbReference>
<dbReference type="Pfam" id="PF00366">
    <property type="entry name" value="Ribosomal_S17"/>
    <property type="match status" value="1"/>
</dbReference>
<keyword evidence="4 6" id="KW-0689">Ribosomal protein</keyword>
<dbReference type="GO" id="GO:0003735">
    <property type="term" value="F:structural constituent of ribosome"/>
    <property type="evidence" value="ECO:0007669"/>
    <property type="project" value="UniProtKB-UniRule"/>
</dbReference>
<protein>
    <recommendedName>
        <fullName evidence="6">Small ribosomal subunit protein uS17</fullName>
    </recommendedName>
</protein>
<gene>
    <name evidence="6" type="primary">rpsQ</name>
    <name evidence="8" type="ORF">PN36_09050</name>
</gene>
<reference evidence="8 9" key="1">
    <citation type="journal article" date="2016" name="Front. Microbiol.">
        <title>Single-Cell (Meta-)Genomics of a Dimorphic Candidatus Thiomargarita nelsonii Reveals Genomic Plasticity.</title>
        <authorList>
            <person name="Flood B.E."/>
            <person name="Fliss P."/>
            <person name="Jones D.S."/>
            <person name="Dick G.J."/>
            <person name="Jain S."/>
            <person name="Kaster A.K."/>
            <person name="Winkel M."/>
            <person name="Mussmann M."/>
            <person name="Bailey J."/>
        </authorList>
    </citation>
    <scope>NUCLEOTIDE SEQUENCE [LARGE SCALE GENOMIC DNA]</scope>
    <source>
        <strain evidence="8">Hydrate Ridge</strain>
    </source>
</reference>
<comment type="similarity">
    <text evidence="1 6 7">Belongs to the universal ribosomal protein uS17 family.</text>
</comment>
<dbReference type="EMBL" id="JSZA02000027">
    <property type="protein sequence ID" value="KHD08989.1"/>
    <property type="molecule type" value="Genomic_DNA"/>
</dbReference>
<sequence length="89" mass="10330">MAEIEEQQVIRSLTGRVTSNKMQQTITVLIERKVKHPKYGKYIKRSTKLHAHDEENTCHEGDVVEISQCRPLSKTKSWRLEKIVTRAIA</sequence>
<evidence type="ECO:0000256" key="6">
    <source>
        <dbReference type="HAMAP-Rule" id="MF_01345"/>
    </source>
</evidence>
<evidence type="ECO:0000256" key="7">
    <source>
        <dbReference type="RuleBase" id="RU003872"/>
    </source>
</evidence>
<evidence type="ECO:0000256" key="5">
    <source>
        <dbReference type="ARBA" id="ARBA00023274"/>
    </source>
</evidence>
<comment type="function">
    <text evidence="6">One of the primary rRNA binding proteins, it binds specifically to the 5'-end of 16S ribosomal RNA.</text>
</comment>
<dbReference type="CDD" id="cd00364">
    <property type="entry name" value="Ribosomal_uS17"/>
    <property type="match status" value="1"/>
</dbReference>
<dbReference type="HAMAP" id="MF_01345_B">
    <property type="entry name" value="Ribosomal_uS17_B"/>
    <property type="match status" value="1"/>
</dbReference>
<evidence type="ECO:0000256" key="4">
    <source>
        <dbReference type="ARBA" id="ARBA00022980"/>
    </source>
</evidence>
<comment type="caution">
    <text evidence="8">The sequence shown here is derived from an EMBL/GenBank/DDBJ whole genome shotgun (WGS) entry which is preliminary data.</text>
</comment>
<evidence type="ECO:0000256" key="1">
    <source>
        <dbReference type="ARBA" id="ARBA00010254"/>
    </source>
</evidence>
<evidence type="ECO:0000256" key="3">
    <source>
        <dbReference type="ARBA" id="ARBA00022884"/>
    </source>
</evidence>
<dbReference type="SUPFAM" id="SSF50249">
    <property type="entry name" value="Nucleic acid-binding proteins"/>
    <property type="match status" value="1"/>
</dbReference>
<proteinExistence type="inferred from homology"/>
<accession>A0A0A6PFE9</accession>
<comment type="subunit">
    <text evidence="6">Part of the 30S ribosomal subunit.</text>
</comment>
<dbReference type="AlphaFoldDB" id="A0A0A6PFE9"/>
<name>A0A0A6PFE9_9GAMM</name>
<dbReference type="PROSITE" id="PS00056">
    <property type="entry name" value="RIBOSOMAL_S17"/>
    <property type="match status" value="1"/>
</dbReference>
<keyword evidence="3 6" id="KW-0694">RNA-binding</keyword>
<dbReference type="GO" id="GO:0022627">
    <property type="term" value="C:cytosolic small ribosomal subunit"/>
    <property type="evidence" value="ECO:0007669"/>
    <property type="project" value="UniProtKB-UniRule"/>
</dbReference>
<dbReference type="InterPro" id="IPR000266">
    <property type="entry name" value="Ribosomal_uS17"/>
</dbReference>
<dbReference type="Gene3D" id="2.40.50.140">
    <property type="entry name" value="Nucleic acid-binding proteins"/>
    <property type="match status" value="1"/>
</dbReference>
<dbReference type="InterPro" id="IPR019984">
    <property type="entry name" value="Ribosomal_uS17_bact/chlr"/>
</dbReference>
<dbReference type="GO" id="GO:0019843">
    <property type="term" value="F:rRNA binding"/>
    <property type="evidence" value="ECO:0007669"/>
    <property type="project" value="UniProtKB-UniRule"/>
</dbReference>
<dbReference type="NCBIfam" id="NF004123">
    <property type="entry name" value="PRK05610.1"/>
    <property type="match status" value="1"/>
</dbReference>
<keyword evidence="5 6" id="KW-0687">Ribonucleoprotein</keyword>
<organism evidence="8 9">
    <name type="scientific">Candidatus Thiomargarita nelsonii</name>
    <dbReference type="NCBI Taxonomy" id="1003181"/>
    <lineage>
        <taxon>Bacteria</taxon>
        <taxon>Pseudomonadati</taxon>
        <taxon>Pseudomonadota</taxon>
        <taxon>Gammaproteobacteria</taxon>
        <taxon>Thiotrichales</taxon>
        <taxon>Thiotrichaceae</taxon>
        <taxon>Thiomargarita</taxon>
    </lineage>
</organism>
<keyword evidence="2 6" id="KW-0699">rRNA-binding</keyword>
<dbReference type="InterPro" id="IPR019979">
    <property type="entry name" value="Ribosomal_uS17_CS"/>
</dbReference>
<keyword evidence="9" id="KW-1185">Reference proteome</keyword>
<evidence type="ECO:0000313" key="9">
    <source>
        <dbReference type="Proteomes" id="UP000030428"/>
    </source>
</evidence>
<dbReference type="InterPro" id="IPR012340">
    <property type="entry name" value="NA-bd_OB-fold"/>
</dbReference>
<dbReference type="GO" id="GO:0006412">
    <property type="term" value="P:translation"/>
    <property type="evidence" value="ECO:0007669"/>
    <property type="project" value="UniProtKB-UniRule"/>
</dbReference>
<dbReference type="PANTHER" id="PTHR10744">
    <property type="entry name" value="40S RIBOSOMAL PROTEIN S11 FAMILY MEMBER"/>
    <property type="match status" value="1"/>
</dbReference>
<evidence type="ECO:0000256" key="2">
    <source>
        <dbReference type="ARBA" id="ARBA00022730"/>
    </source>
</evidence>
<dbReference type="PANTHER" id="PTHR10744:SF1">
    <property type="entry name" value="SMALL RIBOSOMAL SUBUNIT PROTEIN US17M"/>
    <property type="match status" value="1"/>
</dbReference>
<evidence type="ECO:0000313" key="8">
    <source>
        <dbReference type="EMBL" id="KHD08989.1"/>
    </source>
</evidence>